<reference evidence="1 2" key="1">
    <citation type="journal article" date="2024" name="Plant Biotechnol. J.">
        <title>Genome and CRISPR/Cas9 system of a widespread forest tree (Populus alba) in the world.</title>
        <authorList>
            <person name="Liu Y.J."/>
            <person name="Jiang P.F."/>
            <person name="Han X.M."/>
            <person name="Li X.Y."/>
            <person name="Wang H.M."/>
            <person name="Wang Y.J."/>
            <person name="Wang X.X."/>
            <person name="Zeng Q.Y."/>
        </authorList>
    </citation>
    <scope>NUCLEOTIDE SEQUENCE [LARGE SCALE GENOMIC DNA]</scope>
    <source>
        <strain evidence="2">cv. PAL-ZL1</strain>
    </source>
</reference>
<evidence type="ECO:0000313" key="1">
    <source>
        <dbReference type="EMBL" id="KAL3604565.1"/>
    </source>
</evidence>
<organism evidence="1 2">
    <name type="scientific">Populus alba</name>
    <name type="common">White poplar</name>
    <dbReference type="NCBI Taxonomy" id="43335"/>
    <lineage>
        <taxon>Eukaryota</taxon>
        <taxon>Viridiplantae</taxon>
        <taxon>Streptophyta</taxon>
        <taxon>Embryophyta</taxon>
        <taxon>Tracheophyta</taxon>
        <taxon>Spermatophyta</taxon>
        <taxon>Magnoliopsida</taxon>
        <taxon>eudicotyledons</taxon>
        <taxon>Gunneridae</taxon>
        <taxon>Pentapetalae</taxon>
        <taxon>rosids</taxon>
        <taxon>fabids</taxon>
        <taxon>Malpighiales</taxon>
        <taxon>Salicaceae</taxon>
        <taxon>Saliceae</taxon>
        <taxon>Populus</taxon>
    </lineage>
</organism>
<gene>
    <name evidence="1" type="ORF">D5086_005424</name>
</gene>
<proteinExistence type="predicted"/>
<protein>
    <submittedName>
        <fullName evidence="1">Uncharacterized protein</fullName>
    </submittedName>
</protein>
<comment type="caution">
    <text evidence="1">The sequence shown here is derived from an EMBL/GenBank/DDBJ whole genome shotgun (WGS) entry which is preliminary data.</text>
</comment>
<dbReference type="EMBL" id="RCHU02000002">
    <property type="protein sequence ID" value="KAL3604565.1"/>
    <property type="molecule type" value="Genomic_DNA"/>
</dbReference>
<dbReference type="Proteomes" id="UP000309997">
    <property type="component" value="Unassembled WGS sequence"/>
</dbReference>
<evidence type="ECO:0000313" key="2">
    <source>
        <dbReference type="Proteomes" id="UP000309997"/>
    </source>
</evidence>
<name>A0ACC4CUE9_POPAL</name>
<accession>A0ACC4CUE9</accession>
<keyword evidence="2" id="KW-1185">Reference proteome</keyword>
<sequence length="178" mass="19259">MSELYESGGFLSAVGGGTTLLAGSTVGGGSAVNWSACIKTPDSVLREWSVDHMIPLYGSPEYQYAMDAVDQGSREVKREGHCTYRSDGQRLVCEGISEKDLEEFLDTITIPGGLRSREENWTLLFSAHQMGSCRMGATAEEGGVNQNGESCEAEYLFVCDKSVLPSAIGVQLHFEKDC</sequence>